<keyword evidence="1" id="KW-0732">Signal</keyword>
<accession>A0ABN2FRE0</accession>
<dbReference type="EMBL" id="BAAANY010000001">
    <property type="protein sequence ID" value="GAA1656724.1"/>
    <property type="molecule type" value="Genomic_DNA"/>
</dbReference>
<feature type="signal peptide" evidence="1">
    <location>
        <begin position="1"/>
        <end position="28"/>
    </location>
</feature>
<evidence type="ECO:0000313" key="3">
    <source>
        <dbReference type="Proteomes" id="UP001500618"/>
    </source>
</evidence>
<protein>
    <recommendedName>
        <fullName evidence="4">Secreted protein</fullName>
    </recommendedName>
</protein>
<organism evidence="2 3">
    <name type="scientific">Fodinicola feengrottensis</name>
    <dbReference type="NCBI Taxonomy" id="435914"/>
    <lineage>
        <taxon>Bacteria</taxon>
        <taxon>Bacillati</taxon>
        <taxon>Actinomycetota</taxon>
        <taxon>Actinomycetes</taxon>
        <taxon>Mycobacteriales</taxon>
        <taxon>Fodinicola</taxon>
    </lineage>
</organism>
<evidence type="ECO:0008006" key="4">
    <source>
        <dbReference type="Google" id="ProtNLM"/>
    </source>
</evidence>
<feature type="chain" id="PRO_5046065881" description="Secreted protein" evidence="1">
    <location>
        <begin position="29"/>
        <end position="125"/>
    </location>
</feature>
<gene>
    <name evidence="2" type="ORF">GCM10009765_02740</name>
</gene>
<name>A0ABN2FRE0_9ACTN</name>
<comment type="caution">
    <text evidence="2">The sequence shown here is derived from an EMBL/GenBank/DDBJ whole genome shotgun (WGS) entry which is preliminary data.</text>
</comment>
<sequence>MNSAKIFAGAAAGLLLVLSPALTPAASAAPADAVRTSCHLAHINCTTPTVFFEGGRISIDADVNGSGTGHWWLYQDNRDNVAVCQTDFSAEAGPASWTCDIGIGSYHLAVLGGFTSTDARGDLRW</sequence>
<evidence type="ECO:0000256" key="1">
    <source>
        <dbReference type="SAM" id="SignalP"/>
    </source>
</evidence>
<dbReference type="Proteomes" id="UP001500618">
    <property type="component" value="Unassembled WGS sequence"/>
</dbReference>
<keyword evidence="3" id="KW-1185">Reference proteome</keyword>
<proteinExistence type="predicted"/>
<reference evidence="2 3" key="1">
    <citation type="journal article" date="2019" name="Int. J. Syst. Evol. Microbiol.">
        <title>The Global Catalogue of Microorganisms (GCM) 10K type strain sequencing project: providing services to taxonomists for standard genome sequencing and annotation.</title>
        <authorList>
            <consortium name="The Broad Institute Genomics Platform"/>
            <consortium name="The Broad Institute Genome Sequencing Center for Infectious Disease"/>
            <person name="Wu L."/>
            <person name="Ma J."/>
        </authorList>
    </citation>
    <scope>NUCLEOTIDE SEQUENCE [LARGE SCALE GENOMIC DNA]</scope>
    <source>
        <strain evidence="2 3">JCM 14718</strain>
    </source>
</reference>
<evidence type="ECO:0000313" key="2">
    <source>
        <dbReference type="EMBL" id="GAA1656724.1"/>
    </source>
</evidence>
<dbReference type="RefSeq" id="WP_279581403.1">
    <property type="nucleotide sequence ID" value="NZ_BAAANY010000001.1"/>
</dbReference>